<feature type="transmembrane region" description="Helical" evidence="7">
    <location>
        <begin position="50"/>
        <end position="68"/>
    </location>
</feature>
<proteinExistence type="inferred from homology"/>
<keyword evidence="9" id="KW-1185">Reference proteome</keyword>
<dbReference type="AlphaFoldDB" id="A0AAD1W9P9"/>
<evidence type="ECO:0000256" key="5">
    <source>
        <dbReference type="ARBA" id="ARBA00023136"/>
    </source>
</evidence>
<keyword evidence="4 7" id="KW-1133">Transmembrane helix</keyword>
<feature type="region of interest" description="Disordered" evidence="6">
    <location>
        <begin position="325"/>
        <end position="346"/>
    </location>
</feature>
<dbReference type="Proteomes" id="UP001295444">
    <property type="component" value="Chromosome 06"/>
</dbReference>
<protein>
    <submittedName>
        <fullName evidence="8">Ubiquitin carboxyl-terminal hydrolase 38</fullName>
    </submittedName>
</protein>
<sequence length="346" mass="38355">MDRYRYFIFNHRSMVILGILQIACAGISIVCGFVDGAFRKESMLGNTRAPLWAGAIMAIPGVLALFSSQKKNPIIVNALIATSVFSCFTTIIIIVYTSLTLGYGEDDDDVFSHTPVHVIQAKFMLGHLVKGANIAILIASISSLCVALCTAYIGCLSLPDCMCYDHSTASGKNKSNVIIFFFIFFLKEWLHPDHEQHQTVELVCTFTGEDERIFNSPVPFTDFSTEIEELSRPPPYIRLSLVGVIPVYLLQANPAKHQGAEPEIPSDATCPLDNCSKTANTLTKLHERFTDFWGKLHNRLHSPRQRELTNRLLQSLPPEILGVLGSNTRADPKMMAEPNVHQEGGD</sequence>
<comment type="subcellular location">
    <subcellularLocation>
        <location evidence="1">Membrane</location>
        <topology evidence="1">Multi-pass membrane protein</topology>
    </subcellularLocation>
</comment>
<dbReference type="PANTHER" id="PTHR23320">
    <property type="entry name" value="MEMBRANE-SPANNING 4-DOMAINS SUBFAMILY A MS4A -RELATED"/>
    <property type="match status" value="1"/>
</dbReference>
<organism evidence="8 9">
    <name type="scientific">Pelobates cultripes</name>
    <name type="common">Western spadefoot toad</name>
    <dbReference type="NCBI Taxonomy" id="61616"/>
    <lineage>
        <taxon>Eukaryota</taxon>
        <taxon>Metazoa</taxon>
        <taxon>Chordata</taxon>
        <taxon>Craniata</taxon>
        <taxon>Vertebrata</taxon>
        <taxon>Euteleostomi</taxon>
        <taxon>Amphibia</taxon>
        <taxon>Batrachia</taxon>
        <taxon>Anura</taxon>
        <taxon>Pelobatoidea</taxon>
        <taxon>Pelobatidae</taxon>
        <taxon>Pelobates</taxon>
    </lineage>
</organism>
<gene>
    <name evidence="8" type="ORF">PECUL_23A015271</name>
</gene>
<feature type="transmembrane region" description="Helical" evidence="7">
    <location>
        <begin position="74"/>
        <end position="96"/>
    </location>
</feature>
<keyword evidence="3 7" id="KW-0812">Transmembrane</keyword>
<evidence type="ECO:0000313" key="8">
    <source>
        <dbReference type="EMBL" id="CAH2301026.1"/>
    </source>
</evidence>
<dbReference type="EMBL" id="OW240917">
    <property type="protein sequence ID" value="CAH2301026.1"/>
    <property type="molecule type" value="Genomic_DNA"/>
</dbReference>
<evidence type="ECO:0000313" key="9">
    <source>
        <dbReference type="Proteomes" id="UP001295444"/>
    </source>
</evidence>
<evidence type="ECO:0000256" key="4">
    <source>
        <dbReference type="ARBA" id="ARBA00022989"/>
    </source>
</evidence>
<accession>A0AAD1W9P9</accession>
<evidence type="ECO:0000256" key="1">
    <source>
        <dbReference type="ARBA" id="ARBA00004141"/>
    </source>
</evidence>
<feature type="transmembrane region" description="Helical" evidence="7">
    <location>
        <begin position="132"/>
        <end position="153"/>
    </location>
</feature>
<dbReference type="Pfam" id="PF04103">
    <property type="entry name" value="CD20"/>
    <property type="match status" value="1"/>
</dbReference>
<keyword evidence="5 7" id="KW-0472">Membrane</keyword>
<keyword evidence="8" id="KW-0378">Hydrolase</keyword>
<feature type="transmembrane region" description="Helical" evidence="7">
    <location>
        <begin position="15"/>
        <end position="38"/>
    </location>
</feature>
<evidence type="ECO:0000256" key="2">
    <source>
        <dbReference type="ARBA" id="ARBA00009565"/>
    </source>
</evidence>
<evidence type="ECO:0000256" key="3">
    <source>
        <dbReference type="ARBA" id="ARBA00022692"/>
    </source>
</evidence>
<evidence type="ECO:0000256" key="7">
    <source>
        <dbReference type="SAM" id="Phobius"/>
    </source>
</evidence>
<dbReference type="PANTHER" id="PTHR23320:SF170">
    <property type="entry name" value="MEMBRANE SPANNING 4-DOMAINS A12"/>
    <property type="match status" value="1"/>
</dbReference>
<reference evidence="8" key="1">
    <citation type="submission" date="2022-03" db="EMBL/GenBank/DDBJ databases">
        <authorList>
            <person name="Alioto T."/>
            <person name="Alioto T."/>
            <person name="Gomez Garrido J."/>
        </authorList>
    </citation>
    <scope>NUCLEOTIDE SEQUENCE</scope>
</reference>
<comment type="similarity">
    <text evidence="2">Belongs to the MS4A family.</text>
</comment>
<evidence type="ECO:0000256" key="6">
    <source>
        <dbReference type="SAM" id="MobiDB-lite"/>
    </source>
</evidence>
<dbReference type="InterPro" id="IPR030417">
    <property type="entry name" value="MS4A"/>
</dbReference>
<dbReference type="InterPro" id="IPR007237">
    <property type="entry name" value="CD20-like"/>
</dbReference>
<dbReference type="GO" id="GO:0016787">
    <property type="term" value="F:hydrolase activity"/>
    <property type="evidence" value="ECO:0007669"/>
    <property type="project" value="UniProtKB-KW"/>
</dbReference>
<name>A0AAD1W9P9_PELCU</name>
<dbReference type="GO" id="GO:0016020">
    <property type="term" value="C:membrane"/>
    <property type="evidence" value="ECO:0007669"/>
    <property type="project" value="UniProtKB-SubCell"/>
</dbReference>